<feature type="transmembrane region" description="Helical" evidence="7">
    <location>
        <begin position="208"/>
        <end position="228"/>
    </location>
</feature>
<dbReference type="Proteomes" id="UP000198877">
    <property type="component" value="Unassembled WGS sequence"/>
</dbReference>
<gene>
    <name evidence="9" type="ORF">SAMN04488591_0740</name>
</gene>
<evidence type="ECO:0000256" key="7">
    <source>
        <dbReference type="SAM" id="Phobius"/>
    </source>
</evidence>
<reference evidence="10" key="1">
    <citation type="submission" date="2016-10" db="EMBL/GenBank/DDBJ databases">
        <authorList>
            <person name="Varghese N."/>
            <person name="Submissions S."/>
        </authorList>
    </citation>
    <scope>NUCLEOTIDE SEQUENCE [LARGE SCALE GENOMIC DNA]</scope>
    <source>
        <strain evidence="10">CL127</strain>
    </source>
</reference>
<evidence type="ECO:0000256" key="2">
    <source>
        <dbReference type="ARBA" id="ARBA00022475"/>
    </source>
</evidence>
<protein>
    <submittedName>
        <fullName evidence="9">Lysylphosphatidylglycerol synthetase, C-terminal domain, DUF2156 family</fullName>
    </submittedName>
</protein>
<feature type="transmembrane region" description="Helical" evidence="7">
    <location>
        <begin position="408"/>
        <end position="429"/>
    </location>
</feature>
<dbReference type="GO" id="GO:0055091">
    <property type="term" value="P:phospholipid homeostasis"/>
    <property type="evidence" value="ECO:0007669"/>
    <property type="project" value="TreeGrafter"/>
</dbReference>
<keyword evidence="5 7" id="KW-0472">Membrane</keyword>
<dbReference type="EMBL" id="FOYR01000001">
    <property type="protein sequence ID" value="SFR37034.1"/>
    <property type="molecule type" value="Genomic_DNA"/>
</dbReference>
<evidence type="ECO:0000256" key="5">
    <source>
        <dbReference type="ARBA" id="ARBA00023136"/>
    </source>
</evidence>
<organism evidence="9 10">
    <name type="scientific">Microbacterium azadirachtae</name>
    <dbReference type="NCBI Taxonomy" id="582680"/>
    <lineage>
        <taxon>Bacteria</taxon>
        <taxon>Bacillati</taxon>
        <taxon>Actinomycetota</taxon>
        <taxon>Actinomycetes</taxon>
        <taxon>Micrococcales</taxon>
        <taxon>Microbacteriaceae</taxon>
        <taxon>Microbacterium</taxon>
    </lineage>
</organism>
<keyword evidence="3 7" id="KW-0812">Transmembrane</keyword>
<dbReference type="Pfam" id="PF09924">
    <property type="entry name" value="LPG_synthase_C"/>
    <property type="match status" value="1"/>
</dbReference>
<feature type="transmembrane region" description="Helical" evidence="7">
    <location>
        <begin position="475"/>
        <end position="495"/>
    </location>
</feature>
<feature type="transmembrane region" description="Helical" evidence="7">
    <location>
        <begin position="310"/>
        <end position="327"/>
    </location>
</feature>
<evidence type="ECO:0000256" key="6">
    <source>
        <dbReference type="SAM" id="MobiDB-lite"/>
    </source>
</evidence>
<feature type="transmembrane region" description="Helical" evidence="7">
    <location>
        <begin position="43"/>
        <end position="63"/>
    </location>
</feature>
<name>A0A1I6G4A4_9MICO</name>
<feature type="transmembrane region" description="Helical" evidence="7">
    <location>
        <begin position="334"/>
        <end position="353"/>
    </location>
</feature>
<dbReference type="GO" id="GO:0016755">
    <property type="term" value="F:aminoacyltransferase activity"/>
    <property type="evidence" value="ECO:0007669"/>
    <property type="project" value="TreeGrafter"/>
</dbReference>
<feature type="compositionally biased region" description="Low complexity" evidence="6">
    <location>
        <begin position="18"/>
        <end position="28"/>
    </location>
</feature>
<feature type="transmembrane region" description="Helical" evidence="7">
    <location>
        <begin position="373"/>
        <end position="396"/>
    </location>
</feature>
<feature type="region of interest" description="Disordered" evidence="6">
    <location>
        <begin position="1"/>
        <end position="28"/>
    </location>
</feature>
<keyword evidence="4 7" id="KW-1133">Transmembrane helix</keyword>
<feature type="domain" description="Phosphatidylglycerol lysyltransferase C-terminal" evidence="8">
    <location>
        <begin position="512"/>
        <end position="812"/>
    </location>
</feature>
<keyword evidence="2" id="KW-1003">Cell membrane</keyword>
<feature type="transmembrane region" description="Helical" evidence="7">
    <location>
        <begin position="240"/>
        <end position="266"/>
    </location>
</feature>
<evidence type="ECO:0000313" key="10">
    <source>
        <dbReference type="Proteomes" id="UP000198877"/>
    </source>
</evidence>
<dbReference type="InterPro" id="IPR051211">
    <property type="entry name" value="PG_lysyltransferase"/>
</dbReference>
<evidence type="ECO:0000313" key="9">
    <source>
        <dbReference type="EMBL" id="SFR37034.1"/>
    </source>
</evidence>
<feature type="transmembrane region" description="Helical" evidence="7">
    <location>
        <begin position="122"/>
        <end position="145"/>
    </location>
</feature>
<dbReference type="InterPro" id="IPR024320">
    <property type="entry name" value="LPG_synthase_C"/>
</dbReference>
<feature type="transmembrane region" description="Helical" evidence="7">
    <location>
        <begin position="186"/>
        <end position="202"/>
    </location>
</feature>
<feature type="transmembrane region" description="Helical" evidence="7">
    <location>
        <begin position="83"/>
        <end position="110"/>
    </location>
</feature>
<dbReference type="PANTHER" id="PTHR34697">
    <property type="entry name" value="PHOSPHATIDYLGLYCEROL LYSYLTRANSFERASE"/>
    <property type="match status" value="1"/>
</dbReference>
<dbReference type="PANTHER" id="PTHR34697:SF2">
    <property type="entry name" value="PHOSPHATIDYLGLYCEROL LYSYLTRANSFERASE"/>
    <property type="match status" value="1"/>
</dbReference>
<evidence type="ECO:0000259" key="8">
    <source>
        <dbReference type="Pfam" id="PF09924"/>
    </source>
</evidence>
<proteinExistence type="predicted"/>
<dbReference type="AlphaFoldDB" id="A0A1I6G4A4"/>
<sequence>MTASDSAPTGAVPPPTSPKSATSPTSPAPRWLRAVTTYLRRNPFAATLAVVVIATGFVTGTFLGRFPEEFAAGEGTTFELGLWWTPFTALLFGDSVIGGVLALALILTAGAYAERRLGTVRAVWVFFLTGVLGILVGLGAQALLLSWGSSWGMLASFDLVADPTIGTVGLLMAASAFAPALWQRRIRVVGFTLLVMFALYAADSDSVFRLLSGVLGAVLGVVLAHGTARPSWHRSSYREVRTLVAAIVAATGLGPFIVLVSGSWYAPLGLVVSGFSPVEAQPMDTSCTQDFTADCSRQAAALLQSGPGPFLISLVPLLLTLLAAWGLRTGRRAAWILALVVNAAIALLTATAVGINELLDDKARGKLLIEDGIAMVLAVLVPVGVIALLLITRARFQVTAPRAAVRRFTITVVGAFLVCAGIYLVMGLIDGDNYLDGQPSVGELLADLVRPFVSAGLLPAIADPGIPVDGAALFVYQWVGVPFWIVFIVAAIRLFRATQVGSHIMEEARFRELLRRGGGGTLGFMGTWAGNTHWFTPDGRGAIAYRVVNRVALTMSDPVCAPGAERETIEGFIAHCEAQGWSACFYSFHERYLPIFQSFGWQYMSVGEETVIDLPGFELTGKAWQKVRQPLNRGEREGITTLWSTWNELPSRYSREITAVSEEWVAHKKLPEMGFTLGGMEELKDSDVGIFLAINKDGGIEATTSWLPSWTDGRVTGWTIDFMRRSDGSMPGIMEFVIASAALHMKEQGAQVLSLSGAPLATKPGQEVTEPTVMDRLLAWLGEILEPAYGFTSLFRFKSKFNPRYETIYMAYADPAQLPRIGMAIGSAYLPEATPKEYLALMQTITNRAGER</sequence>
<evidence type="ECO:0000256" key="3">
    <source>
        <dbReference type="ARBA" id="ARBA00022692"/>
    </source>
</evidence>
<evidence type="ECO:0000256" key="1">
    <source>
        <dbReference type="ARBA" id="ARBA00004651"/>
    </source>
</evidence>
<comment type="subcellular location">
    <subcellularLocation>
        <location evidence="1">Cell membrane</location>
        <topology evidence="1">Multi-pass membrane protein</topology>
    </subcellularLocation>
</comment>
<dbReference type="GO" id="GO:0005886">
    <property type="term" value="C:plasma membrane"/>
    <property type="evidence" value="ECO:0007669"/>
    <property type="project" value="UniProtKB-SubCell"/>
</dbReference>
<accession>A0A1I6G4A4</accession>
<dbReference type="RefSeq" id="WP_091735393.1">
    <property type="nucleotide sequence ID" value="NZ_FOYR01000001.1"/>
</dbReference>
<evidence type="ECO:0000256" key="4">
    <source>
        <dbReference type="ARBA" id="ARBA00022989"/>
    </source>
</evidence>
<feature type="transmembrane region" description="Helical" evidence="7">
    <location>
        <begin position="151"/>
        <end position="174"/>
    </location>
</feature>